<dbReference type="InterPro" id="IPR015943">
    <property type="entry name" value="WD40/YVTN_repeat-like_dom_sf"/>
</dbReference>
<accession>A0A5J4Z902</accession>
<organism evidence="1 2">
    <name type="scientific">Porphyridium purpureum</name>
    <name type="common">Red alga</name>
    <name type="synonym">Porphyridium cruentum</name>
    <dbReference type="NCBI Taxonomy" id="35688"/>
    <lineage>
        <taxon>Eukaryota</taxon>
        <taxon>Rhodophyta</taxon>
        <taxon>Bangiophyceae</taxon>
        <taxon>Porphyridiales</taxon>
        <taxon>Porphyridiaceae</taxon>
        <taxon>Porphyridium</taxon>
    </lineage>
</organism>
<keyword evidence="2" id="KW-1185">Reference proteome</keyword>
<evidence type="ECO:0000313" key="1">
    <source>
        <dbReference type="EMBL" id="KAA8499805.1"/>
    </source>
</evidence>
<dbReference type="Proteomes" id="UP000324585">
    <property type="component" value="Unassembled WGS sequence"/>
</dbReference>
<evidence type="ECO:0000313" key="2">
    <source>
        <dbReference type="Proteomes" id="UP000324585"/>
    </source>
</evidence>
<dbReference type="OrthoDB" id="10679240at2759"/>
<reference evidence="2" key="1">
    <citation type="journal article" date="2019" name="Nat. Commun.">
        <title>Expansion of phycobilisome linker gene families in mesophilic red algae.</title>
        <authorList>
            <person name="Lee J."/>
            <person name="Kim D."/>
            <person name="Bhattacharya D."/>
            <person name="Yoon H.S."/>
        </authorList>
    </citation>
    <scope>NUCLEOTIDE SEQUENCE [LARGE SCALE GENOMIC DNA]</scope>
    <source>
        <strain evidence="2">CCMP 1328</strain>
    </source>
</reference>
<sequence length="396" mass="44108">MNWSTPQLISLASKNVPSVQAQNFVHDGDGRFAFVAGRSVMCTRKSPKTYLGQSVDYELALKVPHEFVEITSLEFWPHKLSSSRPFLVVATDRHFEHQARISVFDTYAGNGTEIASYSFGQDYVEEETSNGEEYSSGSINWMALGTFSRSKMVRVGQVKIVLSLGFLNHSRNFNQLIVGTDNGLVLLFALVSPKTLRLTAIVDKSYDLPVYSVSGNLLKNSPTIAACDDKGKAIVWRYTNENWAKRYTTTGESYDDMDAMDQDLAGIVRIFGDVLLIGRHNGFVEGHNIDTKTVIWRISTCTMPVSSIDIHIKLHLLLVAGEDGRCTILQLPSTRSGTLYLEPAAAQDDTHVMLSSFALNGIVLGARFARFLEDNVDFVVCVAERPYLLKYEYSQT</sequence>
<dbReference type="SUPFAM" id="SSF50978">
    <property type="entry name" value="WD40 repeat-like"/>
    <property type="match status" value="1"/>
</dbReference>
<dbReference type="EMBL" id="VRMN01000001">
    <property type="protein sequence ID" value="KAA8499805.1"/>
    <property type="molecule type" value="Genomic_DNA"/>
</dbReference>
<dbReference type="Gene3D" id="2.130.10.10">
    <property type="entry name" value="YVTN repeat-like/Quinoprotein amine dehydrogenase"/>
    <property type="match status" value="1"/>
</dbReference>
<dbReference type="AlphaFoldDB" id="A0A5J4Z902"/>
<dbReference type="InterPro" id="IPR036322">
    <property type="entry name" value="WD40_repeat_dom_sf"/>
</dbReference>
<name>A0A5J4Z902_PORPP</name>
<comment type="caution">
    <text evidence="1">The sequence shown here is derived from an EMBL/GenBank/DDBJ whole genome shotgun (WGS) entry which is preliminary data.</text>
</comment>
<protein>
    <submittedName>
        <fullName evidence="1">Uncharacterized protein</fullName>
    </submittedName>
</protein>
<proteinExistence type="predicted"/>
<gene>
    <name evidence="1" type="ORF">FVE85_7390</name>
</gene>